<keyword evidence="4 10" id="KW-0489">Methyltransferase</keyword>
<evidence type="ECO:0000256" key="8">
    <source>
        <dbReference type="ARBA" id="ARBA00038091"/>
    </source>
</evidence>
<dbReference type="Pfam" id="PF10672">
    <property type="entry name" value="Methyltrans_SAM"/>
    <property type="match status" value="1"/>
</dbReference>
<keyword evidence="5" id="KW-0808">Transferase</keyword>
<feature type="domain" description="PUA" evidence="9">
    <location>
        <begin position="2"/>
        <end position="87"/>
    </location>
</feature>
<keyword evidence="7" id="KW-0694">RNA-binding</keyword>
<dbReference type="PANTHER" id="PTHR42873">
    <property type="entry name" value="RIBOSOMAL RNA LARGE SUBUNIT METHYLTRANSFERASE"/>
    <property type="match status" value="1"/>
</dbReference>
<keyword evidence="6" id="KW-0949">S-adenosyl-L-methionine</keyword>
<evidence type="ECO:0000313" key="11">
    <source>
        <dbReference type="Proteomes" id="UP000715095"/>
    </source>
</evidence>
<keyword evidence="3" id="KW-0698">rRNA processing</keyword>
<dbReference type="CDD" id="cd02440">
    <property type="entry name" value="AdoMet_MTases"/>
    <property type="match status" value="1"/>
</dbReference>
<evidence type="ECO:0000256" key="7">
    <source>
        <dbReference type="ARBA" id="ARBA00022884"/>
    </source>
</evidence>
<dbReference type="Gene3D" id="2.30.130.10">
    <property type="entry name" value="PUA domain"/>
    <property type="match status" value="1"/>
</dbReference>
<keyword evidence="2" id="KW-0963">Cytoplasm</keyword>
<dbReference type="PANTHER" id="PTHR42873:SF1">
    <property type="entry name" value="S-ADENOSYLMETHIONINE-DEPENDENT METHYLTRANSFERASE DOMAIN-CONTAINING PROTEIN"/>
    <property type="match status" value="1"/>
</dbReference>
<dbReference type="Gene3D" id="3.40.50.150">
    <property type="entry name" value="Vaccinia Virus protein VP39"/>
    <property type="match status" value="1"/>
</dbReference>
<dbReference type="GO" id="GO:0008168">
    <property type="term" value="F:methyltransferase activity"/>
    <property type="evidence" value="ECO:0007669"/>
    <property type="project" value="UniProtKB-KW"/>
</dbReference>
<evidence type="ECO:0000256" key="1">
    <source>
        <dbReference type="ARBA" id="ARBA00004496"/>
    </source>
</evidence>
<dbReference type="InterPro" id="IPR002478">
    <property type="entry name" value="PUA"/>
</dbReference>
<dbReference type="SMART" id="SM00359">
    <property type="entry name" value="PUA"/>
    <property type="match status" value="1"/>
</dbReference>
<organism evidence="10 11">
    <name type="scientific">Sutterella massiliensis</name>
    <dbReference type="NCBI Taxonomy" id="1816689"/>
    <lineage>
        <taxon>Bacteria</taxon>
        <taxon>Pseudomonadati</taxon>
        <taxon>Pseudomonadota</taxon>
        <taxon>Betaproteobacteria</taxon>
        <taxon>Burkholderiales</taxon>
        <taxon>Sutterellaceae</taxon>
        <taxon>Sutterella</taxon>
    </lineage>
</organism>
<dbReference type="SUPFAM" id="SSF88697">
    <property type="entry name" value="PUA domain-like"/>
    <property type="match status" value="1"/>
</dbReference>
<dbReference type="InterPro" id="IPR041532">
    <property type="entry name" value="RlmI-like_PUA"/>
</dbReference>
<gene>
    <name evidence="10" type="ORF">H6A60_00645</name>
</gene>
<dbReference type="PROSITE" id="PS50890">
    <property type="entry name" value="PUA"/>
    <property type="match status" value="1"/>
</dbReference>
<reference evidence="10 11" key="1">
    <citation type="journal article" date="2021" name="Sci. Rep.">
        <title>The distribution of antibiotic resistance genes in chicken gut microbiota commensals.</title>
        <authorList>
            <person name="Juricova H."/>
            <person name="Matiasovicova J."/>
            <person name="Kubasova T."/>
            <person name="Cejkova D."/>
            <person name="Rychlik I."/>
        </authorList>
    </citation>
    <scope>NUCLEOTIDE SEQUENCE [LARGE SCALE GENOMIC DNA]</scope>
    <source>
        <strain evidence="10 11">An829</strain>
    </source>
</reference>
<dbReference type="CDD" id="cd21153">
    <property type="entry name" value="PUA_RlmI"/>
    <property type="match status" value="1"/>
</dbReference>
<dbReference type="EMBL" id="JACJJC010000001">
    <property type="protein sequence ID" value="MBM6703022.1"/>
    <property type="molecule type" value="Genomic_DNA"/>
</dbReference>
<protein>
    <submittedName>
        <fullName evidence="10">Class I SAM-dependent rRNA methyltransferase</fullName>
    </submittedName>
</protein>
<evidence type="ECO:0000256" key="5">
    <source>
        <dbReference type="ARBA" id="ARBA00022679"/>
    </source>
</evidence>
<dbReference type="Proteomes" id="UP000715095">
    <property type="component" value="Unassembled WGS sequence"/>
</dbReference>
<accession>A0ABS2DNQ4</accession>
<dbReference type="InterPro" id="IPR019614">
    <property type="entry name" value="SAM-dep_methyl-trfase"/>
</dbReference>
<evidence type="ECO:0000259" key="9">
    <source>
        <dbReference type="SMART" id="SM00359"/>
    </source>
</evidence>
<keyword evidence="11" id="KW-1185">Reference proteome</keyword>
<dbReference type="Gene3D" id="3.30.750.80">
    <property type="entry name" value="RNA methyltransferase domain (HRMD) like"/>
    <property type="match status" value="1"/>
</dbReference>
<dbReference type="RefSeq" id="WP_205101412.1">
    <property type="nucleotide sequence ID" value="NZ_JACJJC010000001.1"/>
</dbReference>
<sequence>MNSLILKKDKEKSLLRRHPWVYDTAVKRVEGKPASGETVAVRAHDGRFLAWAAYSPTSTLRARCWSYREDEAVDAAWFAKKIADAVAARAPLRERTNAIRLVFGEADQLPGLIVDQYGDYLVTQFQSAGVEAHREIIVDTLIEATGAKGVFDRSDAATRRREGLELRTGLLRGEEPPQEIEISEDGVLYGVDVRVGHKTGFYIDQRESRLTAQKVAEAFRRKHGRGMRALNCFCYTGGFSLALLKGGADEVVSVDSSQEALNMAARNARRNGFAEERTKWVCDDVFQALRRYRDAGEHFDLVILDPPKFASSHYHVDRAARAYKDINLNGLRLLAPGGELFTFSCSGAIDVDLFQKIVAGAVIDARVNAWAVGRFGGGEDHPLLMTYPEGEYLKGLHLCVRP</sequence>
<evidence type="ECO:0000256" key="2">
    <source>
        <dbReference type="ARBA" id="ARBA00022490"/>
    </source>
</evidence>
<dbReference type="SUPFAM" id="SSF53335">
    <property type="entry name" value="S-adenosyl-L-methionine-dependent methyltransferases"/>
    <property type="match status" value="1"/>
</dbReference>
<name>A0ABS2DNQ4_9BURK</name>
<proteinExistence type="inferred from homology"/>
<comment type="subcellular location">
    <subcellularLocation>
        <location evidence="1">Cytoplasm</location>
    </subcellularLocation>
</comment>
<comment type="similarity">
    <text evidence="8">Belongs to the methyltransferase superfamily. RlmI family.</text>
</comment>
<dbReference type="CDD" id="cd11572">
    <property type="entry name" value="RlmI_M_like"/>
    <property type="match status" value="1"/>
</dbReference>
<dbReference type="GO" id="GO:0032259">
    <property type="term" value="P:methylation"/>
    <property type="evidence" value="ECO:0007669"/>
    <property type="project" value="UniProtKB-KW"/>
</dbReference>
<dbReference type="InterPro" id="IPR029063">
    <property type="entry name" value="SAM-dependent_MTases_sf"/>
</dbReference>
<comment type="caution">
    <text evidence="10">The sequence shown here is derived from an EMBL/GenBank/DDBJ whole genome shotgun (WGS) entry which is preliminary data.</text>
</comment>
<dbReference type="Pfam" id="PF17785">
    <property type="entry name" value="PUA_3"/>
    <property type="match status" value="1"/>
</dbReference>
<evidence type="ECO:0000313" key="10">
    <source>
        <dbReference type="EMBL" id="MBM6703022.1"/>
    </source>
</evidence>
<evidence type="ECO:0000256" key="6">
    <source>
        <dbReference type="ARBA" id="ARBA00022691"/>
    </source>
</evidence>
<dbReference type="InterPro" id="IPR015947">
    <property type="entry name" value="PUA-like_sf"/>
</dbReference>
<dbReference type="InterPro" id="IPR036974">
    <property type="entry name" value="PUA_sf"/>
</dbReference>
<evidence type="ECO:0000256" key="3">
    <source>
        <dbReference type="ARBA" id="ARBA00022552"/>
    </source>
</evidence>
<evidence type="ECO:0000256" key="4">
    <source>
        <dbReference type="ARBA" id="ARBA00022603"/>
    </source>
</evidence>